<keyword evidence="1" id="KW-1133">Transmembrane helix</keyword>
<organism evidence="2">
    <name type="scientific">Trypanosoma congolense (strain IL3000)</name>
    <dbReference type="NCBI Taxonomy" id="1068625"/>
    <lineage>
        <taxon>Eukaryota</taxon>
        <taxon>Discoba</taxon>
        <taxon>Euglenozoa</taxon>
        <taxon>Kinetoplastea</taxon>
        <taxon>Metakinetoplastina</taxon>
        <taxon>Trypanosomatida</taxon>
        <taxon>Trypanosomatidae</taxon>
        <taxon>Trypanosoma</taxon>
        <taxon>Nannomonas</taxon>
    </lineage>
</organism>
<keyword evidence="1" id="KW-0812">Transmembrane</keyword>
<reference evidence="2" key="1">
    <citation type="journal article" date="2012" name="Proc. Natl. Acad. Sci. U.S.A.">
        <title>Antigenic diversity is generated by distinct evolutionary mechanisms in African trypanosome species.</title>
        <authorList>
            <person name="Jackson A.P."/>
            <person name="Berry A."/>
            <person name="Aslett M."/>
            <person name="Allison H.C."/>
            <person name="Burton P."/>
            <person name="Vavrova-Anderson J."/>
            <person name="Brown R."/>
            <person name="Browne H."/>
            <person name="Corton N."/>
            <person name="Hauser H."/>
            <person name="Gamble J."/>
            <person name="Gilderthorp R."/>
            <person name="Marcello L."/>
            <person name="McQuillan J."/>
            <person name="Otto T.D."/>
            <person name="Quail M.A."/>
            <person name="Sanders M.J."/>
            <person name="van Tonder A."/>
            <person name="Ginger M.L."/>
            <person name="Field M.C."/>
            <person name="Barry J.D."/>
            <person name="Hertz-Fowler C."/>
            <person name="Berriman M."/>
        </authorList>
    </citation>
    <scope>NUCLEOTIDE SEQUENCE</scope>
    <source>
        <strain evidence="2">IL3000</strain>
    </source>
</reference>
<dbReference type="VEuPathDB" id="TriTrypDB:TcIL3000_7_1970"/>
<feature type="transmembrane region" description="Helical" evidence="1">
    <location>
        <begin position="77"/>
        <end position="96"/>
    </location>
</feature>
<feature type="transmembrane region" description="Helical" evidence="1">
    <location>
        <begin position="153"/>
        <end position="170"/>
    </location>
</feature>
<accession>G0UPS6</accession>
<evidence type="ECO:0000256" key="1">
    <source>
        <dbReference type="SAM" id="Phobius"/>
    </source>
</evidence>
<keyword evidence="1" id="KW-0472">Membrane</keyword>
<name>G0UPS6_TRYCI</name>
<dbReference type="AlphaFoldDB" id="G0UPS6"/>
<dbReference type="EMBL" id="HE575320">
    <property type="protein sequence ID" value="CCC91387.1"/>
    <property type="molecule type" value="Genomic_DNA"/>
</dbReference>
<feature type="transmembrane region" description="Helical" evidence="1">
    <location>
        <begin position="45"/>
        <end position="65"/>
    </location>
</feature>
<gene>
    <name evidence="2" type="ORF">TCIL3000_7_1970</name>
</gene>
<protein>
    <submittedName>
        <fullName evidence="2">Uncharacterized protein TCIL3000_7_1970</fullName>
    </submittedName>
</protein>
<feature type="transmembrane region" description="Helical" evidence="1">
    <location>
        <begin position="102"/>
        <end position="124"/>
    </location>
</feature>
<sequence length="177" mass="21204">MKVCEANVKTKEKEKKIVRTFAIHSKYIQEYYDVLTTNFPLFCPFFLSFCVESFSPSFTILFLYFPGSVRPLPRFPCLFAFFFFPLFTSSLFMFLFEFSYFVYITIISSRINFFFLKVLLLNLLPEKNLVLATRFPHNRHRFFDSCPSPSSRFPPFFVYIFYLFVPYLLYNLPSSFN</sequence>
<proteinExistence type="predicted"/>
<evidence type="ECO:0000313" key="2">
    <source>
        <dbReference type="EMBL" id="CCC91387.1"/>
    </source>
</evidence>